<accession>A0A6L4WUA9</accession>
<reference evidence="1 2" key="1">
    <citation type="submission" date="2019-10" db="EMBL/GenBank/DDBJ databases">
        <title>Poseidonibacter ostreae sp. nov., isolated from the gut of the Ostrea denselamellosa.</title>
        <authorList>
            <person name="Choi A."/>
        </authorList>
    </citation>
    <scope>NUCLEOTIDE SEQUENCE [LARGE SCALE GENOMIC DNA]</scope>
    <source>
        <strain evidence="1 2">SJOD-M-33</strain>
    </source>
</reference>
<protein>
    <submittedName>
        <fullName evidence="1">Uncharacterized protein</fullName>
    </submittedName>
</protein>
<dbReference type="RefSeq" id="WP_152279644.1">
    <property type="nucleotide sequence ID" value="NZ_WFKK01000010.1"/>
</dbReference>
<dbReference type="AlphaFoldDB" id="A0A6L4WUA9"/>
<proteinExistence type="predicted"/>
<organism evidence="1 2">
    <name type="scientific">Poseidonibacter ostreae</name>
    <dbReference type="NCBI Taxonomy" id="2654171"/>
    <lineage>
        <taxon>Bacteria</taxon>
        <taxon>Pseudomonadati</taxon>
        <taxon>Campylobacterota</taxon>
        <taxon>Epsilonproteobacteria</taxon>
        <taxon>Campylobacterales</taxon>
        <taxon>Arcobacteraceae</taxon>
        <taxon>Poseidonibacter</taxon>
    </lineage>
</organism>
<comment type="caution">
    <text evidence="1">The sequence shown here is derived from an EMBL/GenBank/DDBJ whole genome shotgun (WGS) entry which is preliminary data.</text>
</comment>
<gene>
    <name evidence="1" type="ORF">GBG19_04995</name>
</gene>
<dbReference type="EMBL" id="WFKK01000010">
    <property type="protein sequence ID" value="KAB7889740.1"/>
    <property type="molecule type" value="Genomic_DNA"/>
</dbReference>
<evidence type="ECO:0000313" key="1">
    <source>
        <dbReference type="EMBL" id="KAB7889740.1"/>
    </source>
</evidence>
<sequence length="216" mass="25354">MDSFIPIMITIHLENGFCKLSNMPFDSILAKLHFQQEMNNGTFDGDYYKQLPFLKMSDGIYHTSKPFYEINHISNETIIKSFNLNLYLELDGDMTYAQKILNPNSNHLRQHKIELELIYTDKITYYVNGDYEYIEKLLQNLNFIGKKTSIGWGKIFSIEMEELKEDFSLVKDNIPSRHLPDISKYKSKNLYKVNIPLTPPYWRTCNDIALVSKDTL</sequence>
<dbReference type="Proteomes" id="UP000472839">
    <property type="component" value="Unassembled WGS sequence"/>
</dbReference>
<evidence type="ECO:0000313" key="2">
    <source>
        <dbReference type="Proteomes" id="UP000472839"/>
    </source>
</evidence>
<name>A0A6L4WUA9_9BACT</name>